<proteinExistence type="predicted"/>
<dbReference type="Proteomes" id="UP001379533">
    <property type="component" value="Chromosome"/>
</dbReference>
<name>A0ABZ2K026_9BACT</name>
<evidence type="ECO:0000313" key="2">
    <source>
        <dbReference type="Proteomes" id="UP001379533"/>
    </source>
</evidence>
<evidence type="ECO:0000313" key="1">
    <source>
        <dbReference type="EMBL" id="WXA92088.1"/>
    </source>
</evidence>
<protein>
    <submittedName>
        <fullName evidence="1">Immunity 49 family protein</fullName>
    </submittedName>
</protein>
<dbReference type="EMBL" id="CP089982">
    <property type="protein sequence ID" value="WXA92088.1"/>
    <property type="molecule type" value="Genomic_DNA"/>
</dbReference>
<accession>A0ABZ2K026</accession>
<gene>
    <name evidence="1" type="ORF">LZC95_37255</name>
</gene>
<reference evidence="1 2" key="1">
    <citation type="submission" date="2021-12" db="EMBL/GenBank/DDBJ databases">
        <title>Discovery of the Pendulisporaceae a myxobacterial family with distinct sporulation behavior and unique specialized metabolism.</title>
        <authorList>
            <person name="Garcia R."/>
            <person name="Popoff A."/>
            <person name="Bader C.D."/>
            <person name="Loehr J."/>
            <person name="Walesch S."/>
            <person name="Walt C."/>
            <person name="Boldt J."/>
            <person name="Bunk B."/>
            <person name="Haeckl F.J.F.P.J."/>
            <person name="Gunesch A.P."/>
            <person name="Birkelbach J."/>
            <person name="Nuebel U."/>
            <person name="Pietschmann T."/>
            <person name="Bach T."/>
            <person name="Mueller R."/>
        </authorList>
    </citation>
    <scope>NUCLEOTIDE SEQUENCE [LARGE SCALE GENOMIC DNA]</scope>
    <source>
        <strain evidence="1 2">MSr12523</strain>
    </source>
</reference>
<dbReference type="RefSeq" id="WP_394842708.1">
    <property type="nucleotide sequence ID" value="NZ_CP089982.1"/>
</dbReference>
<dbReference type="Pfam" id="PF15575">
    <property type="entry name" value="Imm49"/>
    <property type="match status" value="1"/>
</dbReference>
<sequence length="275" mass="30225">MHVARHRVLERRHATALNATYEKTLRRLLERAETKPYALATLIADAVVRAGVLATVNENSPEIPKLIRVAAQSGTALFALARSAGHPLELPLGDAPKTVSGKPDDTQIHVARWLDTFWTATLGRDTPSIVRLLETSTDDLRRSPTKGDEFQYHLVDVLRAAAIDDQTAALEHLGLATRKTNAESVRVVALDRVEEIEIPVLAALTRLLERDEAGFGAAIRMVLELHGRFWNEGERRDDLAGLVCVRAGALLVMAKERGIVPDVTSDFVPALLLDF</sequence>
<keyword evidence="2" id="KW-1185">Reference proteome</keyword>
<dbReference type="InterPro" id="IPR029074">
    <property type="entry name" value="Imm49"/>
</dbReference>
<organism evidence="1 2">
    <name type="scientific">Pendulispora brunnea</name>
    <dbReference type="NCBI Taxonomy" id="2905690"/>
    <lineage>
        <taxon>Bacteria</taxon>
        <taxon>Pseudomonadati</taxon>
        <taxon>Myxococcota</taxon>
        <taxon>Myxococcia</taxon>
        <taxon>Myxococcales</taxon>
        <taxon>Sorangiineae</taxon>
        <taxon>Pendulisporaceae</taxon>
        <taxon>Pendulispora</taxon>
    </lineage>
</organism>